<name>A0A9D1H7T7_9FIRM</name>
<evidence type="ECO:0000313" key="7">
    <source>
        <dbReference type="Proteomes" id="UP000824160"/>
    </source>
</evidence>
<evidence type="ECO:0000256" key="1">
    <source>
        <dbReference type="ARBA" id="ARBA00022490"/>
    </source>
</evidence>
<dbReference type="Pfam" id="PF04079">
    <property type="entry name" value="SMC_ScpB"/>
    <property type="match status" value="1"/>
</dbReference>
<sequence>MEMNYFAAIEAVLFASGTPVEITRLAEGLGLAPAAMREQLLAYGEQLDRDDRGIRLLFLDDLVQLAAKREYDPQIIAVTDLRHNAPLSGAAMEVLAIIAYNQPVTKGFIEQVRGVESGNVVNNLVEKELIEEYERLMVPGRPLTYRTTANFLRAFGLASLADLPPLPGDLIGEQPQPESAPDDDIEN</sequence>
<dbReference type="EMBL" id="DVLW01000091">
    <property type="protein sequence ID" value="HIT94189.1"/>
    <property type="molecule type" value="Genomic_DNA"/>
</dbReference>
<comment type="caution">
    <text evidence="6">The sequence shown here is derived from an EMBL/GenBank/DDBJ whole genome shotgun (WGS) entry which is preliminary data.</text>
</comment>
<reference evidence="6" key="1">
    <citation type="submission" date="2020-10" db="EMBL/GenBank/DDBJ databases">
        <authorList>
            <person name="Gilroy R."/>
        </authorList>
    </citation>
    <scope>NUCLEOTIDE SEQUENCE</scope>
    <source>
        <strain evidence="6">ChiBcec7-5410</strain>
    </source>
</reference>
<accession>A0A9D1H7T7</accession>
<reference evidence="6" key="2">
    <citation type="journal article" date="2021" name="PeerJ">
        <title>Extensive microbial diversity within the chicken gut microbiome revealed by metagenomics and culture.</title>
        <authorList>
            <person name="Gilroy R."/>
            <person name="Ravi A."/>
            <person name="Getino M."/>
            <person name="Pursley I."/>
            <person name="Horton D.L."/>
            <person name="Alikhan N.F."/>
            <person name="Baker D."/>
            <person name="Gharbi K."/>
            <person name="Hall N."/>
            <person name="Watson M."/>
            <person name="Adriaenssens E.M."/>
            <person name="Foster-Nyarko E."/>
            <person name="Jarju S."/>
            <person name="Secka A."/>
            <person name="Antonio M."/>
            <person name="Oren A."/>
            <person name="Chaudhuri R.R."/>
            <person name="La Ragione R."/>
            <person name="Hildebrand F."/>
            <person name="Pallen M.J."/>
        </authorList>
    </citation>
    <scope>NUCLEOTIDE SEQUENCE</scope>
    <source>
        <strain evidence="6">ChiBcec7-5410</strain>
    </source>
</reference>
<keyword evidence="2" id="KW-0132">Cell division</keyword>
<organism evidence="6 7">
    <name type="scientific">Candidatus Faecivivens stercoripullorum</name>
    <dbReference type="NCBI Taxonomy" id="2840805"/>
    <lineage>
        <taxon>Bacteria</taxon>
        <taxon>Bacillati</taxon>
        <taxon>Bacillota</taxon>
        <taxon>Clostridia</taxon>
        <taxon>Eubacteriales</taxon>
        <taxon>Oscillospiraceae</taxon>
        <taxon>Oscillospiraceae incertae sedis</taxon>
        <taxon>Candidatus Faecivivens</taxon>
    </lineage>
</organism>
<gene>
    <name evidence="6" type="primary">scpB</name>
    <name evidence="6" type="ORF">IAC43_03315</name>
</gene>
<keyword evidence="3" id="KW-0159">Chromosome partition</keyword>
<proteinExistence type="predicted"/>
<dbReference type="GO" id="GO:0051301">
    <property type="term" value="P:cell division"/>
    <property type="evidence" value="ECO:0007669"/>
    <property type="project" value="UniProtKB-KW"/>
</dbReference>
<dbReference type="NCBIfam" id="TIGR00281">
    <property type="entry name" value="SMC-Scp complex subunit ScpB"/>
    <property type="match status" value="1"/>
</dbReference>
<protein>
    <submittedName>
        <fullName evidence="6">SMC-Scp complex subunit ScpB</fullName>
    </submittedName>
</protein>
<dbReference type="GO" id="GO:0051304">
    <property type="term" value="P:chromosome separation"/>
    <property type="evidence" value="ECO:0007669"/>
    <property type="project" value="InterPro"/>
</dbReference>
<evidence type="ECO:0000256" key="5">
    <source>
        <dbReference type="SAM" id="MobiDB-lite"/>
    </source>
</evidence>
<keyword evidence="1" id="KW-0963">Cytoplasm</keyword>
<dbReference type="Gene3D" id="1.10.10.10">
    <property type="entry name" value="Winged helix-like DNA-binding domain superfamily/Winged helix DNA-binding domain"/>
    <property type="match status" value="2"/>
</dbReference>
<dbReference type="PANTHER" id="PTHR34298:SF2">
    <property type="entry name" value="SEGREGATION AND CONDENSATION PROTEIN B"/>
    <property type="match status" value="1"/>
</dbReference>
<evidence type="ECO:0000256" key="4">
    <source>
        <dbReference type="ARBA" id="ARBA00023306"/>
    </source>
</evidence>
<feature type="region of interest" description="Disordered" evidence="5">
    <location>
        <begin position="166"/>
        <end position="187"/>
    </location>
</feature>
<dbReference type="SUPFAM" id="SSF46785">
    <property type="entry name" value="Winged helix' DNA-binding domain"/>
    <property type="match status" value="2"/>
</dbReference>
<dbReference type="InterPro" id="IPR036388">
    <property type="entry name" value="WH-like_DNA-bd_sf"/>
</dbReference>
<dbReference type="Proteomes" id="UP000824160">
    <property type="component" value="Unassembled WGS sequence"/>
</dbReference>
<dbReference type="InterPro" id="IPR005234">
    <property type="entry name" value="ScpB_csome_segregation"/>
</dbReference>
<evidence type="ECO:0000256" key="3">
    <source>
        <dbReference type="ARBA" id="ARBA00022829"/>
    </source>
</evidence>
<dbReference type="PIRSF" id="PIRSF019345">
    <property type="entry name" value="ScpB"/>
    <property type="match status" value="1"/>
</dbReference>
<dbReference type="InterPro" id="IPR036390">
    <property type="entry name" value="WH_DNA-bd_sf"/>
</dbReference>
<dbReference type="AlphaFoldDB" id="A0A9D1H7T7"/>
<dbReference type="PANTHER" id="PTHR34298">
    <property type="entry name" value="SEGREGATION AND CONDENSATION PROTEIN B"/>
    <property type="match status" value="1"/>
</dbReference>
<keyword evidence="4" id="KW-0131">Cell cycle</keyword>
<evidence type="ECO:0000313" key="6">
    <source>
        <dbReference type="EMBL" id="HIT94189.1"/>
    </source>
</evidence>
<evidence type="ECO:0000256" key="2">
    <source>
        <dbReference type="ARBA" id="ARBA00022618"/>
    </source>
</evidence>